<accession>A0A4P9ZMW0</accession>
<feature type="transmembrane region" description="Helical" evidence="8">
    <location>
        <begin position="472"/>
        <end position="498"/>
    </location>
</feature>
<name>A0A4P9ZMW0_9FUNG</name>
<evidence type="ECO:0000259" key="10">
    <source>
        <dbReference type="Pfam" id="PF13967"/>
    </source>
</evidence>
<feature type="non-terminal residue" evidence="12">
    <location>
        <position position="691"/>
    </location>
</feature>
<feature type="transmembrane region" description="Helical" evidence="8">
    <location>
        <begin position="22"/>
        <end position="43"/>
    </location>
</feature>
<feature type="transmembrane region" description="Helical" evidence="8">
    <location>
        <begin position="380"/>
        <end position="404"/>
    </location>
</feature>
<keyword evidence="4 8" id="KW-0812">Transmembrane</keyword>
<reference evidence="13" key="1">
    <citation type="journal article" date="2018" name="Nat. Microbiol.">
        <title>Leveraging single-cell genomics to expand the fungal tree of life.</title>
        <authorList>
            <person name="Ahrendt S.R."/>
            <person name="Quandt C.A."/>
            <person name="Ciobanu D."/>
            <person name="Clum A."/>
            <person name="Salamov A."/>
            <person name="Andreopoulos B."/>
            <person name="Cheng J.F."/>
            <person name="Woyke T."/>
            <person name="Pelin A."/>
            <person name="Henrissat B."/>
            <person name="Reynolds N.K."/>
            <person name="Benny G.L."/>
            <person name="Smith M.E."/>
            <person name="James T.Y."/>
            <person name="Grigoriev I.V."/>
        </authorList>
    </citation>
    <scope>NUCLEOTIDE SEQUENCE [LARGE SCALE GENOMIC DNA]</scope>
    <source>
        <strain evidence="13">RSA 468</strain>
    </source>
</reference>
<evidence type="ECO:0000256" key="4">
    <source>
        <dbReference type="ARBA" id="ARBA00022692"/>
    </source>
</evidence>
<dbReference type="PANTHER" id="PTHR13018">
    <property type="entry name" value="PROBABLE MEMBRANE PROTEIN DUF221-RELATED"/>
    <property type="match status" value="1"/>
</dbReference>
<feature type="transmembrane region" description="Helical" evidence="8">
    <location>
        <begin position="578"/>
        <end position="603"/>
    </location>
</feature>
<dbReference type="Proteomes" id="UP000268162">
    <property type="component" value="Unassembled WGS sequence"/>
</dbReference>
<dbReference type="Pfam" id="PF02714">
    <property type="entry name" value="RSN1_7TM"/>
    <property type="match status" value="1"/>
</dbReference>
<feature type="transmembrane region" description="Helical" evidence="8">
    <location>
        <begin position="148"/>
        <end position="167"/>
    </location>
</feature>
<feature type="region of interest" description="Disordered" evidence="7">
    <location>
        <begin position="267"/>
        <end position="287"/>
    </location>
</feature>
<proteinExistence type="inferred from homology"/>
<keyword evidence="3" id="KW-0813">Transport</keyword>
<feature type="transmembrane region" description="Helical" evidence="8">
    <location>
        <begin position="631"/>
        <end position="652"/>
    </location>
</feature>
<evidence type="ECO:0000259" key="11">
    <source>
        <dbReference type="Pfam" id="PF14703"/>
    </source>
</evidence>
<dbReference type="PANTHER" id="PTHR13018:SF139">
    <property type="entry name" value="PHOSPHATE METABOLISM PROTEIN 7"/>
    <property type="match status" value="1"/>
</dbReference>
<evidence type="ECO:0000259" key="9">
    <source>
        <dbReference type="Pfam" id="PF02714"/>
    </source>
</evidence>
<keyword evidence="13" id="KW-1185">Reference proteome</keyword>
<dbReference type="InterPro" id="IPR032880">
    <property type="entry name" value="CSC1/OSCA1-like_N"/>
</dbReference>
<feature type="transmembrane region" description="Helical" evidence="8">
    <location>
        <begin position="659"/>
        <end position="676"/>
    </location>
</feature>
<keyword evidence="6 8" id="KW-0472">Membrane</keyword>
<evidence type="ECO:0000313" key="13">
    <source>
        <dbReference type="Proteomes" id="UP000268162"/>
    </source>
</evidence>
<dbReference type="STRING" id="215637.A0A4P9ZMW0"/>
<comment type="similarity">
    <text evidence="2">Belongs to the CSC1 (TC 1.A.17) family.</text>
</comment>
<evidence type="ECO:0000256" key="2">
    <source>
        <dbReference type="ARBA" id="ARBA00007779"/>
    </source>
</evidence>
<feature type="domain" description="CSC1/OSCA1-like N-terminal transmembrane" evidence="10">
    <location>
        <begin position="22"/>
        <end position="168"/>
    </location>
</feature>
<evidence type="ECO:0000256" key="1">
    <source>
        <dbReference type="ARBA" id="ARBA00004141"/>
    </source>
</evidence>
<dbReference type="Pfam" id="PF13967">
    <property type="entry name" value="RSN1_TM"/>
    <property type="match status" value="1"/>
</dbReference>
<keyword evidence="5 8" id="KW-1133">Transmembrane helix</keyword>
<evidence type="ECO:0000256" key="5">
    <source>
        <dbReference type="ARBA" id="ARBA00022989"/>
    </source>
</evidence>
<dbReference type="InterPro" id="IPR003864">
    <property type="entry name" value="CSC1/OSCA1-like_7TM"/>
</dbReference>
<protein>
    <recommendedName>
        <fullName evidence="14">DUF221-domain-containing protein</fullName>
    </recommendedName>
</protein>
<dbReference type="InterPro" id="IPR045122">
    <property type="entry name" value="Csc1-like"/>
</dbReference>
<evidence type="ECO:0000256" key="3">
    <source>
        <dbReference type="ARBA" id="ARBA00022448"/>
    </source>
</evidence>
<evidence type="ECO:0008006" key="14">
    <source>
        <dbReference type="Google" id="ProtNLM"/>
    </source>
</evidence>
<dbReference type="GO" id="GO:0005886">
    <property type="term" value="C:plasma membrane"/>
    <property type="evidence" value="ECO:0007669"/>
    <property type="project" value="TreeGrafter"/>
</dbReference>
<dbReference type="InterPro" id="IPR027815">
    <property type="entry name" value="CSC1/OSCA1-like_cyt"/>
</dbReference>
<evidence type="ECO:0000256" key="7">
    <source>
        <dbReference type="SAM" id="MobiDB-lite"/>
    </source>
</evidence>
<dbReference type="GO" id="GO:0005227">
    <property type="term" value="F:calcium-activated cation channel activity"/>
    <property type="evidence" value="ECO:0007669"/>
    <property type="project" value="InterPro"/>
</dbReference>
<sequence>MSSSDNPTDTNGPEADSSVETFVSALVFNVVIGVSIFLIFCVLRPFDSQTYEPRAHLADEKRRPLPLGRGLFAWIWPTLKTPDELIVERTSLDSFMFLNFLRSTLKLFGIFTVLGCAILMPLNANGGGGHKGLQSLAIGNVSGGSDYLWAHLVLTVLFVLSVFYSILRNIQLYITLRHRYLLNPAHQASAQANTILVTDIPNSLNTKSKLYQIFSAFPGGVRHVYQPRKVPELEKMVELRDNLALKLESVLTQQVVQAAKLKAKAIESNQEPPTEVERPTHRTGTLPCTGPRVDSLKFYTEQLHDLNQRIAESQALVRQQPRLGSAFILFNTQVAAHMAYQSLLDKRPLYMNPRHLEVDPNDIVWSNLSINPYSRQIRQAVSVAATIALVIFWAIPVAFVSSISSLSTLKQFKIFEGINDLPDVVVGVIQGVLPAAGIAILMAVLPMVLRLMSRLEGTVRSSDMELSLVHRYFFFLVVNVFLVSTFAGGAVAAIQPIIDNPSEIAYTLANSLPKVNVYFITYIMLQGFSGASKEIMQAAPLIMRRLKLYFLASTPRDVVGVNELGAFNWSTSIPQHTLIFVVGLCYSTIAPLILVFIVVYYALFYLVYRYQLLYVYNEAAFDTGGLSFPRIIYHMLTGVYIFVLTFLGLMALNKSAAKIVIMVIMLALTVIFHIYINKVYSPLFVVLPIHM</sequence>
<feature type="domain" description="CSC1/OSCA1-like cytosolic" evidence="11">
    <location>
        <begin position="193"/>
        <end position="367"/>
    </location>
</feature>
<dbReference type="EMBL" id="ML003207">
    <property type="protein sequence ID" value="RKP34428.1"/>
    <property type="molecule type" value="Genomic_DNA"/>
</dbReference>
<evidence type="ECO:0000256" key="8">
    <source>
        <dbReference type="SAM" id="Phobius"/>
    </source>
</evidence>
<feature type="transmembrane region" description="Helical" evidence="8">
    <location>
        <begin position="105"/>
        <end position="124"/>
    </location>
</feature>
<dbReference type="Pfam" id="PF14703">
    <property type="entry name" value="PHM7_cyt"/>
    <property type="match status" value="1"/>
</dbReference>
<feature type="domain" description="CSC1/OSCA1-like 7TM region" evidence="9">
    <location>
        <begin position="378"/>
        <end position="650"/>
    </location>
</feature>
<dbReference type="AlphaFoldDB" id="A0A4P9ZMW0"/>
<gene>
    <name evidence="12" type="ORF">BJ085DRAFT_14602</name>
</gene>
<evidence type="ECO:0000256" key="6">
    <source>
        <dbReference type="ARBA" id="ARBA00023136"/>
    </source>
</evidence>
<organism evidence="12 13">
    <name type="scientific">Dimargaris cristalligena</name>
    <dbReference type="NCBI Taxonomy" id="215637"/>
    <lineage>
        <taxon>Eukaryota</taxon>
        <taxon>Fungi</taxon>
        <taxon>Fungi incertae sedis</taxon>
        <taxon>Zoopagomycota</taxon>
        <taxon>Kickxellomycotina</taxon>
        <taxon>Dimargaritomycetes</taxon>
        <taxon>Dimargaritales</taxon>
        <taxon>Dimargaritaceae</taxon>
        <taxon>Dimargaris</taxon>
    </lineage>
</organism>
<evidence type="ECO:0000313" key="12">
    <source>
        <dbReference type="EMBL" id="RKP34428.1"/>
    </source>
</evidence>
<comment type="subcellular location">
    <subcellularLocation>
        <location evidence="1">Membrane</location>
        <topology evidence="1">Multi-pass membrane protein</topology>
    </subcellularLocation>
</comment>
<feature type="transmembrane region" description="Helical" evidence="8">
    <location>
        <begin position="424"/>
        <end position="451"/>
    </location>
</feature>